<dbReference type="Gene3D" id="2.30.29.30">
    <property type="entry name" value="Pleckstrin-homology domain (PH domain)/Phosphotyrosine-binding domain (PTB)"/>
    <property type="match status" value="1"/>
</dbReference>
<dbReference type="FunFam" id="2.30.29.30:FF:000286">
    <property type="entry name" value="PH-protein kinase domain containing protein"/>
    <property type="match status" value="1"/>
</dbReference>
<dbReference type="Pfam" id="PF01369">
    <property type="entry name" value="Sec7"/>
    <property type="match status" value="1"/>
</dbReference>
<dbReference type="Gene3D" id="1.10.220.20">
    <property type="match status" value="1"/>
</dbReference>
<dbReference type="WBParaSite" id="maker-uti_cns_0047276-snap-gene-0.3-mRNA-1">
    <property type="protein sequence ID" value="maker-uti_cns_0047276-snap-gene-0.3-mRNA-1"/>
    <property type="gene ID" value="maker-uti_cns_0047276-snap-gene-0.3"/>
</dbReference>
<dbReference type="SUPFAM" id="SSF48425">
    <property type="entry name" value="Sec7 domain"/>
    <property type="match status" value="1"/>
</dbReference>
<organism evidence="4 5">
    <name type="scientific">Macrostomum lignano</name>
    <dbReference type="NCBI Taxonomy" id="282301"/>
    <lineage>
        <taxon>Eukaryota</taxon>
        <taxon>Metazoa</taxon>
        <taxon>Spiralia</taxon>
        <taxon>Lophotrochozoa</taxon>
        <taxon>Platyhelminthes</taxon>
        <taxon>Rhabditophora</taxon>
        <taxon>Macrostomorpha</taxon>
        <taxon>Macrostomida</taxon>
        <taxon>Macrostomidae</taxon>
        <taxon>Macrostomum</taxon>
    </lineage>
</organism>
<sequence length="378" mass="42832">FQSPEMSGGKAASLAAIQKEKEQLVLEIQRLQSDIDKYEYELKNISIYLTPEEKKDPKEQLASRAKFKFNTKPQEGIAFMLENDLIPDDSPASIAKYLYSAKQLDKQVLGNYLGKADNAKILTEYADQFPFAGKSFMTALREFMFSFKMIGESQVIERTMEIFSAAYHRQNPDFPLTAEQLFILCYACMMLQTSLHNASAKRDKSLSTVEGFHSLLGRSDLKNLDRQFVKEIFDDIKAQPFVSDDAVDELGGIEPGAIEKSGYLQKQGGSVKSWKRRFFVLSSNHLSYYAEQRSKGKPKGSIPLQGLEVREADDGKYCFELVKPPGLDGRIKAWKESNSSRVASKHECYRFAATSVEEMEDWMNALRRSIESSDDSQV</sequence>
<dbReference type="GO" id="GO:0005737">
    <property type="term" value="C:cytoplasm"/>
    <property type="evidence" value="ECO:0007669"/>
    <property type="project" value="UniProtKB-ARBA"/>
</dbReference>
<feature type="domain" description="SEC7" evidence="3">
    <location>
        <begin position="50"/>
        <end position="239"/>
    </location>
</feature>
<keyword evidence="1" id="KW-0175">Coiled coil</keyword>
<proteinExistence type="predicted"/>
<dbReference type="SMART" id="SM00233">
    <property type="entry name" value="PH"/>
    <property type="match status" value="1"/>
</dbReference>
<dbReference type="InterPro" id="IPR000904">
    <property type="entry name" value="Sec7_dom"/>
</dbReference>
<protein>
    <submittedName>
        <fullName evidence="5">PH domain-containing protein</fullName>
    </submittedName>
</protein>
<dbReference type="Pfam" id="PF00169">
    <property type="entry name" value="PH"/>
    <property type="match status" value="1"/>
</dbReference>
<dbReference type="PANTHER" id="PTHR10663:SF388">
    <property type="entry name" value="GOLGI-SPECIFIC BREFELDIN A-RESISTANCE GUANINE NUCLEOTIDE EXCHANGE FACTOR 1"/>
    <property type="match status" value="1"/>
</dbReference>
<evidence type="ECO:0000259" key="3">
    <source>
        <dbReference type="PROSITE" id="PS50190"/>
    </source>
</evidence>
<dbReference type="InterPro" id="IPR011993">
    <property type="entry name" value="PH-like_dom_sf"/>
</dbReference>
<dbReference type="GO" id="GO:0032012">
    <property type="term" value="P:regulation of ARF protein signal transduction"/>
    <property type="evidence" value="ECO:0007669"/>
    <property type="project" value="InterPro"/>
</dbReference>
<evidence type="ECO:0000313" key="4">
    <source>
        <dbReference type="Proteomes" id="UP000095280"/>
    </source>
</evidence>
<dbReference type="CDD" id="cd00171">
    <property type="entry name" value="Sec7"/>
    <property type="match status" value="1"/>
</dbReference>
<dbReference type="GO" id="GO:0005085">
    <property type="term" value="F:guanyl-nucleotide exchange factor activity"/>
    <property type="evidence" value="ECO:0007669"/>
    <property type="project" value="InterPro"/>
</dbReference>
<dbReference type="PANTHER" id="PTHR10663">
    <property type="entry name" value="GUANYL-NUCLEOTIDE EXCHANGE FACTOR"/>
    <property type="match status" value="1"/>
</dbReference>
<feature type="domain" description="PH" evidence="2">
    <location>
        <begin position="257"/>
        <end position="371"/>
    </location>
</feature>
<dbReference type="GO" id="GO:0016192">
    <property type="term" value="P:vesicle-mediated transport"/>
    <property type="evidence" value="ECO:0007669"/>
    <property type="project" value="UniProtKB-ARBA"/>
</dbReference>
<accession>A0A1I8JFP6</accession>
<dbReference type="Gene3D" id="1.10.1000.11">
    <property type="entry name" value="Arf Nucleotide-binding Site Opener,domain 2"/>
    <property type="match status" value="1"/>
</dbReference>
<dbReference type="InterPro" id="IPR023394">
    <property type="entry name" value="Sec7_C_sf"/>
</dbReference>
<dbReference type="SMART" id="SM00222">
    <property type="entry name" value="Sec7"/>
    <property type="match status" value="1"/>
</dbReference>
<dbReference type="AlphaFoldDB" id="A0A1I8JFP6"/>
<dbReference type="SUPFAM" id="SSF50729">
    <property type="entry name" value="PH domain-like"/>
    <property type="match status" value="1"/>
</dbReference>
<dbReference type="GO" id="GO:0012505">
    <property type="term" value="C:endomembrane system"/>
    <property type="evidence" value="ECO:0007669"/>
    <property type="project" value="UniProtKB-ARBA"/>
</dbReference>
<dbReference type="PROSITE" id="PS50003">
    <property type="entry name" value="PH_DOMAIN"/>
    <property type="match status" value="1"/>
</dbReference>
<evidence type="ECO:0000256" key="1">
    <source>
        <dbReference type="SAM" id="Coils"/>
    </source>
</evidence>
<name>A0A1I8JFP6_9PLAT</name>
<dbReference type="PROSITE" id="PS50190">
    <property type="entry name" value="SEC7"/>
    <property type="match status" value="1"/>
</dbReference>
<evidence type="ECO:0000259" key="2">
    <source>
        <dbReference type="PROSITE" id="PS50003"/>
    </source>
</evidence>
<dbReference type="Proteomes" id="UP000095280">
    <property type="component" value="Unplaced"/>
</dbReference>
<dbReference type="InterPro" id="IPR001849">
    <property type="entry name" value="PH_domain"/>
</dbReference>
<reference evidence="5" key="1">
    <citation type="submission" date="2016-11" db="UniProtKB">
        <authorList>
            <consortium name="WormBaseParasite"/>
        </authorList>
    </citation>
    <scope>IDENTIFICATION</scope>
</reference>
<dbReference type="InterPro" id="IPR035999">
    <property type="entry name" value="Sec7_dom_sf"/>
</dbReference>
<feature type="coiled-coil region" evidence="1">
    <location>
        <begin position="14"/>
        <end position="41"/>
    </location>
</feature>
<keyword evidence="4" id="KW-1185">Reference proteome</keyword>
<evidence type="ECO:0000313" key="5">
    <source>
        <dbReference type="WBParaSite" id="maker-uti_cns_0047276-snap-gene-0.3-mRNA-1"/>
    </source>
</evidence>